<dbReference type="SMART" id="SM00384">
    <property type="entry name" value="AT_hook"/>
    <property type="match status" value="2"/>
</dbReference>
<feature type="compositionally biased region" description="Low complexity" evidence="2">
    <location>
        <begin position="1026"/>
        <end position="1038"/>
    </location>
</feature>
<evidence type="ECO:0000313" key="3">
    <source>
        <dbReference type="EMBL" id="OQR78098.1"/>
    </source>
</evidence>
<feature type="compositionally biased region" description="Basic and acidic residues" evidence="2">
    <location>
        <begin position="481"/>
        <end position="492"/>
    </location>
</feature>
<keyword evidence="1" id="KW-0175">Coiled coil</keyword>
<dbReference type="InParanoid" id="A0A1V9XXL1"/>
<evidence type="ECO:0000313" key="4">
    <source>
        <dbReference type="Proteomes" id="UP000192247"/>
    </source>
</evidence>
<sequence length="1706" mass="183079">MRVATEFTDSDYGAAMPEALEKLSPPPEVQTLAAPDDRPDSKSVEPSKANGDGGELANADMSCNSTAEANNNINNEGPAGDSAKSNGDIEQTNESHHSQDDSVDQQSELDLRLNELADSFMELDEISSESSAPPADSVNNVSIGPAISDVSHSDALTMTNRPPEELSLITHTDDQEMETQGTALTDESAAGESVVENELGLGAPEVLPLDSSTPPEHAAHTLAPSRLNATEESPTTGMSSTVYSAMTPSLAPNRSTSPEIGEGVEKAGEYERAPAEDVVTIVVMEKNEEEEPSEEEASQELQEQEGDPSPPDGCTEPVEVDVSGQPVVELLEVQDDAESDEPAGGKPNQEPVGQTDNEATHATTTAPIDSDSSSREAEQAESSFLILGSDQSSGESGGEESSRTKENRDAGSVAAKPATAAGAISSVKMSASGSGDQPRKRSHPSPEEMNDERFAEIESLVAAFDQPEDEGGERAPGQAEDTVKEEGGRESPDGALTVRLGKVQKKRGRKSKEEKERLAKLEGLVKVETDEGKGKATKSELGAGIRAKAERIVESKLRKYEQRKSVMDPTGETGQTDEQKESKVQKARRTGGAPTRKEAHKTDLAVVAGSQAEVGSDATLLGQKETLTVVGNGKLRVHGYDRVNPQTGLPELVTVNREALEKVISEQNSQMQRMKAKLKEMYKVCDDLRKVVLTKGLQEAVLTPEEAAIPVDVTIRMAKLPPKVPRALHTLKVQRTANGNYDLHEEGLFHGRVLPVKKWLGVVHAPKAATPLALGANRKITPIAPSLHHSKCKVEFNVKGMSRFEYAGLQTGQAAMAQGEPTAKTKNFKVSRRGSLVDAGVRSALPPVAGASQASPAKVAHVGHLQANRDTPRLAKVAKRDEASTVAKSAKSQVVDIVSIGDDIGQSDRVDVEDSLIEQARDLVDALPKDIVRALTNGDVLTAQQRQRFIDKITMDIMKAKGVPQPKQIQEIALQVANMYPRSLVILPEGKRKSNLRRKRGETEDGDLDEPSEPIAAKRPRISQGAASIASSPAPSSATRSEQLSSTAGRTSTKMAFTSPSAVGVPVPKRRGRPPKNPQGTPGASTASPSTALSIPATAAKTFALDSKNPPESVSTTLNCPVIASKSSVVAFKSPSVASKGLVVACKSAAPAQRYPTTALRGSAVATKSPAVASKSSANLLKTPITLVLACKSPAISKPPAAPLPESMPKVQSVAQSSGPSRASKGSPVKETAKTYTGSPVRDSTKSPKASVASGSPRKGIPDAPATSHQQDLLAQASMSSSPRKVNGGSASPIVGGAASVAKKRGRPKKEAAAPTAIVTSAEELSMTPDEQKAWLREDLQRPTKEQDRAKQDRLLHNCYDLLYKEMAQKDYDVMYITEQWPALREPHHVLSIFKRLKKVHGEFQDQMRRDAPKLVTFLHERVTSEEGAELSLAISLAKPGPRYQLPEEVGVMPLLALNFDEDFSLLFQLAPDEAGLRALLPSVGPQPMIVGLGSSIFSCEYRIIIERQPFFTPPPMTFLDALELVYAAYFVFNFAYPRELSNTLEYVQRYYVGYNPHIKMVTLANSRPRIANFIKKMKDFERLDWNANNIRANSPGVPSEFERESDSEDDDNGDDNKTEKTAADRPLTDEDADVDNGLDNNIYRDEADANSKQQPYNVNVHESRVESHFTNPGSPRQRLNAGSGTIVATNINLSTNSAHTSQRAK</sequence>
<gene>
    <name evidence="3" type="ORF">BIW11_06633</name>
</gene>
<feature type="compositionally biased region" description="Polar residues" evidence="2">
    <location>
        <begin position="351"/>
        <end position="367"/>
    </location>
</feature>
<feature type="compositionally biased region" description="Polar residues" evidence="2">
    <location>
        <begin position="1039"/>
        <end position="1061"/>
    </location>
</feature>
<comment type="caution">
    <text evidence="3">The sequence shown here is derived from an EMBL/GenBank/DDBJ whole genome shotgun (WGS) entry which is preliminary data.</text>
</comment>
<evidence type="ECO:0000256" key="1">
    <source>
        <dbReference type="SAM" id="Coils"/>
    </source>
</evidence>
<feature type="compositionally biased region" description="Polar residues" evidence="2">
    <location>
        <begin position="1078"/>
        <end position="1092"/>
    </location>
</feature>
<feature type="region of interest" description="Disordered" evidence="2">
    <location>
        <begin position="1"/>
        <end position="517"/>
    </location>
</feature>
<feature type="compositionally biased region" description="Acidic residues" evidence="2">
    <location>
        <begin position="332"/>
        <end position="341"/>
    </location>
</feature>
<keyword evidence="4" id="KW-1185">Reference proteome</keyword>
<dbReference type="OrthoDB" id="6490245at2759"/>
<feature type="region of interest" description="Disordered" evidence="2">
    <location>
        <begin position="994"/>
        <end position="1092"/>
    </location>
</feature>
<proteinExistence type="predicted"/>
<feature type="compositionally biased region" description="Acidic residues" evidence="2">
    <location>
        <begin position="287"/>
        <end position="306"/>
    </location>
</feature>
<feature type="compositionally biased region" description="Basic and acidic residues" evidence="2">
    <location>
        <begin position="400"/>
        <end position="409"/>
    </location>
</feature>
<evidence type="ECO:0000256" key="2">
    <source>
        <dbReference type="SAM" id="MobiDB-lite"/>
    </source>
</evidence>
<feature type="region of interest" description="Disordered" evidence="2">
    <location>
        <begin position="1200"/>
        <end position="1330"/>
    </location>
</feature>
<dbReference type="EMBL" id="MNPL01002639">
    <property type="protein sequence ID" value="OQR78098.1"/>
    <property type="molecule type" value="Genomic_DNA"/>
</dbReference>
<feature type="region of interest" description="Disordered" evidence="2">
    <location>
        <begin position="560"/>
        <end position="600"/>
    </location>
</feature>
<feature type="compositionally biased region" description="Polar residues" evidence="2">
    <location>
        <begin position="1267"/>
        <end position="1284"/>
    </location>
</feature>
<dbReference type="GO" id="GO:0003677">
    <property type="term" value="F:DNA binding"/>
    <property type="evidence" value="ECO:0007669"/>
    <property type="project" value="InterPro"/>
</dbReference>
<feature type="coiled-coil region" evidence="1">
    <location>
        <begin position="657"/>
        <end position="691"/>
    </location>
</feature>
<name>A0A1V9XXL1_9ACAR</name>
<reference evidence="3 4" key="1">
    <citation type="journal article" date="2017" name="Gigascience">
        <title>Draft genome of the honey bee ectoparasitic mite, Tropilaelaps mercedesae, is shaped by the parasitic life history.</title>
        <authorList>
            <person name="Dong X."/>
            <person name="Armstrong S.D."/>
            <person name="Xia D."/>
            <person name="Makepeace B.L."/>
            <person name="Darby A.C."/>
            <person name="Kadowaki T."/>
        </authorList>
    </citation>
    <scope>NUCLEOTIDE SEQUENCE [LARGE SCALE GENOMIC DNA]</scope>
    <source>
        <strain evidence="3">Wuxi-XJTLU</strain>
    </source>
</reference>
<feature type="compositionally biased region" description="Acidic residues" evidence="2">
    <location>
        <begin position="1604"/>
        <end position="1614"/>
    </location>
</feature>
<organism evidence="3 4">
    <name type="scientific">Tropilaelaps mercedesae</name>
    <dbReference type="NCBI Taxonomy" id="418985"/>
    <lineage>
        <taxon>Eukaryota</taxon>
        <taxon>Metazoa</taxon>
        <taxon>Ecdysozoa</taxon>
        <taxon>Arthropoda</taxon>
        <taxon>Chelicerata</taxon>
        <taxon>Arachnida</taxon>
        <taxon>Acari</taxon>
        <taxon>Parasitiformes</taxon>
        <taxon>Mesostigmata</taxon>
        <taxon>Gamasina</taxon>
        <taxon>Dermanyssoidea</taxon>
        <taxon>Laelapidae</taxon>
        <taxon>Tropilaelaps</taxon>
    </lineage>
</organism>
<protein>
    <submittedName>
        <fullName evidence="3">Uncharacterized protein</fullName>
    </submittedName>
</protein>
<feature type="compositionally biased region" description="Basic and acidic residues" evidence="2">
    <location>
        <begin position="263"/>
        <end position="275"/>
    </location>
</feature>
<feature type="compositionally biased region" description="Polar residues" evidence="2">
    <location>
        <begin position="227"/>
        <end position="258"/>
    </location>
</feature>
<dbReference type="InterPro" id="IPR017956">
    <property type="entry name" value="AT_hook_DNA-bd_motif"/>
</dbReference>
<feature type="compositionally biased region" description="Basic and acidic residues" evidence="2">
    <location>
        <begin position="1615"/>
        <end position="1629"/>
    </location>
</feature>
<accession>A0A1V9XXL1</accession>
<feature type="region of interest" description="Disordered" evidence="2">
    <location>
        <begin position="1590"/>
        <end position="1657"/>
    </location>
</feature>
<dbReference type="Proteomes" id="UP000192247">
    <property type="component" value="Unassembled WGS sequence"/>
</dbReference>
<feature type="compositionally biased region" description="Polar residues" evidence="2">
    <location>
        <begin position="83"/>
        <end position="92"/>
    </location>
</feature>
<feature type="compositionally biased region" description="Basic and acidic residues" evidence="2">
    <location>
        <begin position="35"/>
        <end position="45"/>
    </location>
</feature>